<evidence type="ECO:0008006" key="4">
    <source>
        <dbReference type="Google" id="ProtNLM"/>
    </source>
</evidence>
<dbReference type="EMBL" id="UXAV01000044">
    <property type="protein sequence ID" value="VDC32405.1"/>
    <property type="molecule type" value="Genomic_DNA"/>
</dbReference>
<keyword evidence="1" id="KW-0472">Membrane</keyword>
<dbReference type="RefSeq" id="WP_124071444.1">
    <property type="nucleotide sequence ID" value="NZ_CBCRXF010000002.1"/>
</dbReference>
<dbReference type="OrthoDB" id="2437614at2"/>
<name>A0A3P5XCG3_9BACL</name>
<evidence type="ECO:0000313" key="3">
    <source>
        <dbReference type="Proteomes" id="UP000270468"/>
    </source>
</evidence>
<gene>
    <name evidence="2" type="ORF">FILTAD_02634</name>
</gene>
<evidence type="ECO:0000313" key="2">
    <source>
        <dbReference type="EMBL" id="VDC32405.1"/>
    </source>
</evidence>
<feature type="transmembrane region" description="Helical" evidence="1">
    <location>
        <begin position="87"/>
        <end position="109"/>
    </location>
</feature>
<dbReference type="AlphaFoldDB" id="A0A3P5XCG3"/>
<organism evidence="2 3">
    <name type="scientific">Filibacter tadaridae</name>
    <dbReference type="NCBI Taxonomy" id="2483811"/>
    <lineage>
        <taxon>Bacteria</taxon>
        <taxon>Bacillati</taxon>
        <taxon>Bacillota</taxon>
        <taxon>Bacilli</taxon>
        <taxon>Bacillales</taxon>
        <taxon>Caryophanaceae</taxon>
        <taxon>Filibacter</taxon>
    </lineage>
</organism>
<evidence type="ECO:0000256" key="1">
    <source>
        <dbReference type="SAM" id="Phobius"/>
    </source>
</evidence>
<feature type="transmembrane region" description="Helical" evidence="1">
    <location>
        <begin position="62"/>
        <end position="81"/>
    </location>
</feature>
<keyword evidence="3" id="KW-1185">Reference proteome</keyword>
<keyword evidence="1" id="KW-1133">Transmembrane helix</keyword>
<accession>A0A3P5XCG3</accession>
<proteinExistence type="predicted"/>
<keyword evidence="1" id="KW-0812">Transmembrane</keyword>
<reference evidence="2 3" key="1">
    <citation type="submission" date="2018-11" db="EMBL/GenBank/DDBJ databases">
        <authorList>
            <person name="Criscuolo A."/>
        </authorList>
    </citation>
    <scope>NUCLEOTIDE SEQUENCE [LARGE SCALE GENOMIC DNA]</scope>
    <source>
        <strain evidence="2">ATB-66</strain>
    </source>
</reference>
<feature type="transmembrane region" description="Helical" evidence="1">
    <location>
        <begin position="28"/>
        <end position="50"/>
    </location>
</feature>
<protein>
    <recommendedName>
        <fullName evidence="4">Stage III sporulation protein AD</fullName>
    </recommendedName>
</protein>
<sequence length="125" mass="14229">MLTLLQTIVVFLILLLISFTVPKLQPLLYTAIFLLFFFYLLMTVIFPFSIQYVELFEPLPDPFARLLIGSAILYFISDIISKHIAEAGYGSLATISHFAVKITILTLWIQQTTELVEILSTLITK</sequence>
<dbReference type="Proteomes" id="UP000270468">
    <property type="component" value="Unassembled WGS sequence"/>
</dbReference>